<dbReference type="AlphaFoldDB" id="A0A915L1N3"/>
<evidence type="ECO:0000313" key="1">
    <source>
        <dbReference type="Proteomes" id="UP000887565"/>
    </source>
</evidence>
<evidence type="ECO:0000313" key="2">
    <source>
        <dbReference type="WBParaSite" id="nRc.2.0.1.t43663-RA"/>
    </source>
</evidence>
<accession>A0A915L1N3</accession>
<dbReference type="WBParaSite" id="nRc.2.0.1.t43663-RA">
    <property type="protein sequence ID" value="nRc.2.0.1.t43663-RA"/>
    <property type="gene ID" value="nRc.2.0.1.g43663"/>
</dbReference>
<organism evidence="1 2">
    <name type="scientific">Romanomermis culicivorax</name>
    <name type="common">Nematode worm</name>
    <dbReference type="NCBI Taxonomy" id="13658"/>
    <lineage>
        <taxon>Eukaryota</taxon>
        <taxon>Metazoa</taxon>
        <taxon>Ecdysozoa</taxon>
        <taxon>Nematoda</taxon>
        <taxon>Enoplea</taxon>
        <taxon>Dorylaimia</taxon>
        <taxon>Mermithida</taxon>
        <taxon>Mermithoidea</taxon>
        <taxon>Mermithidae</taxon>
        <taxon>Romanomermis</taxon>
    </lineage>
</organism>
<dbReference type="Proteomes" id="UP000887565">
    <property type="component" value="Unplaced"/>
</dbReference>
<reference evidence="2" key="1">
    <citation type="submission" date="2022-11" db="UniProtKB">
        <authorList>
            <consortium name="WormBaseParasite"/>
        </authorList>
    </citation>
    <scope>IDENTIFICATION</scope>
</reference>
<sequence length="62" mass="7034">MLVIHAHAVMQSRQNDLTSNMRAISYVEKDDLQSVLTFSPKNIIVGLFPFEEKAIKNQFGVL</sequence>
<keyword evidence="1" id="KW-1185">Reference proteome</keyword>
<name>A0A915L1N3_ROMCU</name>
<proteinExistence type="predicted"/>
<protein>
    <submittedName>
        <fullName evidence="2">Uncharacterized protein</fullName>
    </submittedName>
</protein>